<dbReference type="EMBL" id="QWVS01000018">
    <property type="protein sequence ID" value="RID85486.1"/>
    <property type="molecule type" value="Genomic_DNA"/>
</dbReference>
<dbReference type="SUPFAM" id="SSF51261">
    <property type="entry name" value="Duplicated hybrid motif"/>
    <property type="match status" value="1"/>
</dbReference>
<dbReference type="PANTHER" id="PTHR21666:SF289">
    <property type="entry name" value="L-ALA--D-GLU ENDOPEPTIDASE"/>
    <property type="match status" value="1"/>
</dbReference>
<dbReference type="Pfam" id="PF01551">
    <property type="entry name" value="Peptidase_M23"/>
    <property type="match status" value="1"/>
</dbReference>
<dbReference type="AlphaFoldDB" id="A0A398BCU4"/>
<dbReference type="InterPro" id="IPR050570">
    <property type="entry name" value="Cell_wall_metabolism_enzyme"/>
</dbReference>
<organism evidence="3 4">
    <name type="scientific">Peribacillus asahii</name>
    <dbReference type="NCBI Taxonomy" id="228899"/>
    <lineage>
        <taxon>Bacteria</taxon>
        <taxon>Bacillati</taxon>
        <taxon>Bacillota</taxon>
        <taxon>Bacilli</taxon>
        <taxon>Bacillales</taxon>
        <taxon>Bacillaceae</taxon>
        <taxon>Peribacillus</taxon>
    </lineage>
</organism>
<name>A0A398BCU4_9BACI</name>
<dbReference type="Gene3D" id="2.70.70.10">
    <property type="entry name" value="Glucose Permease (Domain IIA)"/>
    <property type="match status" value="1"/>
</dbReference>
<dbReference type="Proteomes" id="UP000266016">
    <property type="component" value="Unassembled WGS sequence"/>
</dbReference>
<sequence>MISIICSSGSVFAATPSPSEADLFTKRLELYQNMETVLQVPWYYLAAADQYEHNLRLTRKDREKAKGVIGIYIEPSKWVGALNPNPADVKPLSISLFGGIGLDGDGDGRADINSDVDRLYTFANYLLNYGTDEENIRIGLWNYYKRDKAVGIIIGNARIYKTFGTLDLQEKAFPLPIGSHYTYRSTWGSARGWGGRRIHEGTDVFASYGVPVRSTCYGIIEMKGWNKYGGWRIGIRDLNNNYHYFAHLNGFANDLKVGQVVKPAQIIGSVGSTGYGPPGTSGKFPPHLHFGLYKDNGITEWSFDPYPYLRIWERNDKLERKN</sequence>
<dbReference type="InterPro" id="IPR011055">
    <property type="entry name" value="Dup_hybrid_motif"/>
</dbReference>
<dbReference type="GO" id="GO:0004222">
    <property type="term" value="F:metalloendopeptidase activity"/>
    <property type="evidence" value="ECO:0007669"/>
    <property type="project" value="TreeGrafter"/>
</dbReference>
<feature type="domain" description="M23ase beta-sheet core" evidence="2">
    <location>
        <begin position="198"/>
        <end position="296"/>
    </location>
</feature>
<comment type="caution">
    <text evidence="3">The sequence shown here is derived from an EMBL/GenBank/DDBJ whole genome shotgun (WGS) entry which is preliminary data.</text>
</comment>
<gene>
    <name evidence="3" type="ORF">D1953_10910</name>
</gene>
<keyword evidence="4" id="KW-1185">Reference proteome</keyword>
<protein>
    <submittedName>
        <fullName evidence="3">M23 family peptidase</fullName>
    </submittedName>
</protein>
<dbReference type="InterPro" id="IPR016047">
    <property type="entry name" value="M23ase_b-sheet_dom"/>
</dbReference>
<evidence type="ECO:0000313" key="4">
    <source>
        <dbReference type="Proteomes" id="UP000266016"/>
    </source>
</evidence>
<evidence type="ECO:0000256" key="1">
    <source>
        <dbReference type="ARBA" id="ARBA00022729"/>
    </source>
</evidence>
<accession>A0A398BCU4</accession>
<evidence type="ECO:0000259" key="2">
    <source>
        <dbReference type="Pfam" id="PF01551"/>
    </source>
</evidence>
<keyword evidence="1" id="KW-0732">Signal</keyword>
<dbReference type="PANTHER" id="PTHR21666">
    <property type="entry name" value="PEPTIDASE-RELATED"/>
    <property type="match status" value="1"/>
</dbReference>
<evidence type="ECO:0000313" key="3">
    <source>
        <dbReference type="EMBL" id="RID85486.1"/>
    </source>
</evidence>
<dbReference type="CDD" id="cd12797">
    <property type="entry name" value="M23_peptidase"/>
    <property type="match status" value="1"/>
</dbReference>
<reference evidence="3 4" key="1">
    <citation type="submission" date="2018-08" db="EMBL/GenBank/DDBJ databases">
        <title>Bacillus jemisoniae sp. nov., Bacillus chryseoplanitiae sp. nov., Bacillus resnikiae sp. nov., and Bacillus frankliniae sp. nov., isolated from Viking spacecraft and associated surfaces.</title>
        <authorList>
            <person name="Seuylemezian A."/>
            <person name="Vaishampayan P."/>
        </authorList>
    </citation>
    <scope>NUCLEOTIDE SEQUENCE [LARGE SCALE GENOMIC DNA]</scope>
    <source>
        <strain evidence="3 4">MA001</strain>
    </source>
</reference>
<proteinExistence type="predicted"/>